<proteinExistence type="predicted"/>
<evidence type="ECO:0000313" key="3">
    <source>
        <dbReference type="EMBL" id="OXA86198.1"/>
    </source>
</evidence>
<keyword evidence="1" id="KW-0472">Membrane</keyword>
<evidence type="ECO:0000313" key="5">
    <source>
        <dbReference type="Proteomes" id="UP000198302"/>
    </source>
</evidence>
<dbReference type="EMBL" id="MUGX01000018">
    <property type="protein sequence ID" value="OXA86198.1"/>
    <property type="molecule type" value="Genomic_DNA"/>
</dbReference>
<reference evidence="3 5" key="2">
    <citation type="submission" date="2016-11" db="EMBL/GenBank/DDBJ databases">
        <title>Whole genomes of Flavobacteriaceae.</title>
        <authorList>
            <person name="Stine C."/>
            <person name="Li C."/>
            <person name="Tadesse D."/>
        </authorList>
    </citation>
    <scope>NUCLEOTIDE SEQUENCE [LARGE SCALE GENOMIC DNA]</scope>
    <source>
        <strain evidence="3 5">ATCC 51468</strain>
    </source>
</reference>
<protein>
    <submittedName>
        <fullName evidence="2">Uncharacterized protein</fullName>
    </submittedName>
</protein>
<dbReference type="RefSeq" id="WP_041519788.1">
    <property type="nucleotide sequence ID" value="NZ_UGGR01000004.1"/>
</dbReference>
<evidence type="ECO:0000313" key="2">
    <source>
        <dbReference type="EMBL" id="KIO51134.1"/>
    </source>
</evidence>
<name>A0A0D0EDS9_9FLAO</name>
<organism evidence="2 4">
    <name type="scientific">Flavobacterium hibernum</name>
    <dbReference type="NCBI Taxonomy" id="37752"/>
    <lineage>
        <taxon>Bacteria</taxon>
        <taxon>Pseudomonadati</taxon>
        <taxon>Bacteroidota</taxon>
        <taxon>Flavobacteriia</taxon>
        <taxon>Flavobacteriales</taxon>
        <taxon>Flavobacteriaceae</taxon>
        <taxon>Flavobacterium</taxon>
    </lineage>
</organism>
<dbReference type="Proteomes" id="UP000032061">
    <property type="component" value="Unassembled WGS sequence"/>
</dbReference>
<keyword evidence="5" id="KW-1185">Reference proteome</keyword>
<feature type="transmembrane region" description="Helical" evidence="1">
    <location>
        <begin position="59"/>
        <end position="81"/>
    </location>
</feature>
<dbReference type="STRING" id="37752.IW18_19165"/>
<keyword evidence="1" id="KW-0812">Transmembrane</keyword>
<evidence type="ECO:0000256" key="1">
    <source>
        <dbReference type="SAM" id="Phobius"/>
    </source>
</evidence>
<gene>
    <name evidence="3" type="ORF">B0A73_15220</name>
    <name evidence="2" type="ORF">IW18_19165</name>
</gene>
<reference evidence="2 4" key="1">
    <citation type="submission" date="2015-01" db="EMBL/GenBank/DDBJ databases">
        <title>Genome of Flavobacterium hibernum DSM 12611.</title>
        <authorList>
            <person name="Stropko S.J."/>
            <person name="Pipes S.E."/>
            <person name="Newman J.D."/>
        </authorList>
    </citation>
    <scope>NUCLEOTIDE SEQUENCE [LARGE SCALE GENOMIC DNA]</scope>
    <source>
        <strain evidence="2 4">DSM 12611</strain>
    </source>
</reference>
<comment type="caution">
    <text evidence="2">The sequence shown here is derived from an EMBL/GenBank/DDBJ whole genome shotgun (WGS) entry which is preliminary data.</text>
</comment>
<keyword evidence="1" id="KW-1133">Transmembrane helix</keyword>
<sequence length="183" mass="22041">METKSWVVNVKEMNQFKTRYNYLILVARFIFTIFFGALSIIMIYVLIKDSKSNNYLSEFFFGIVFNIIMIYLTYHFAILIIKQSYNFKIEENSIFKISILSGRKELLKTNQIKGFSISEYPIKIWNFKSIILYLANGKKIELPQFLYFNFNKIENELIENSITKLGHEKHKWKSFDSRYYEYE</sequence>
<dbReference type="AlphaFoldDB" id="A0A0D0EDS9"/>
<feature type="transmembrane region" description="Helical" evidence="1">
    <location>
        <begin position="20"/>
        <end position="47"/>
    </location>
</feature>
<evidence type="ECO:0000313" key="4">
    <source>
        <dbReference type="Proteomes" id="UP000032061"/>
    </source>
</evidence>
<dbReference type="Proteomes" id="UP000198302">
    <property type="component" value="Unassembled WGS sequence"/>
</dbReference>
<accession>A0A0D0EDS9</accession>
<dbReference type="EMBL" id="JPRK01000018">
    <property type="protein sequence ID" value="KIO51134.1"/>
    <property type="molecule type" value="Genomic_DNA"/>
</dbReference>